<dbReference type="Pfam" id="PF12728">
    <property type="entry name" value="HTH_17"/>
    <property type="match status" value="1"/>
</dbReference>
<feature type="compositionally biased region" description="Basic and acidic residues" evidence="1">
    <location>
        <begin position="60"/>
        <end position="75"/>
    </location>
</feature>
<evidence type="ECO:0000259" key="2">
    <source>
        <dbReference type="Pfam" id="PF12728"/>
    </source>
</evidence>
<dbReference type="SUPFAM" id="SSF46955">
    <property type="entry name" value="Putative DNA-binding domain"/>
    <property type="match status" value="1"/>
</dbReference>
<dbReference type="NCBIfam" id="TIGR01764">
    <property type="entry name" value="excise"/>
    <property type="match status" value="1"/>
</dbReference>
<dbReference type="SMR" id="A0AB74N6A8"/>
<feature type="domain" description="Helix-turn-helix" evidence="2">
    <location>
        <begin position="14"/>
        <end position="59"/>
    </location>
</feature>
<comment type="caution">
    <text evidence="3">The sequence shown here is derived from an EMBL/GenBank/DDBJ whole genome shotgun (WGS) entry which is preliminary data.</text>
</comment>
<protein>
    <submittedName>
        <fullName evidence="3">Helix-turn-helix domain-containing protein</fullName>
    </submittedName>
</protein>
<name>A0AB74N6A8_AGGAC</name>
<proteinExistence type="predicted"/>
<dbReference type="InterPro" id="IPR009061">
    <property type="entry name" value="DNA-bd_dom_put_sf"/>
</dbReference>
<feature type="region of interest" description="Disordered" evidence="1">
    <location>
        <begin position="60"/>
        <end position="94"/>
    </location>
</feature>
<evidence type="ECO:0000313" key="4">
    <source>
        <dbReference type="Proteomes" id="UP000323012"/>
    </source>
</evidence>
<sequence>MGFIFGEIMELIGTDKAARILDMHPVTLREMANKEEIPAYKIGRKWKFDVEELEKFLKKDKDHPEQEAGHKENICHVKSSPSRKEGKSGITRSRRQMVSAYAEALGLQTKIKRSN</sequence>
<dbReference type="RefSeq" id="WP_015971209.1">
    <property type="nucleotide sequence ID" value="NZ_CP012959.1"/>
</dbReference>
<gene>
    <name evidence="3" type="ORF">FXB79_03020</name>
</gene>
<organism evidence="3 4">
    <name type="scientific">Aggregatibacter actinomycetemcomitans</name>
    <name type="common">Actinobacillus actinomycetemcomitans</name>
    <name type="synonym">Haemophilus actinomycetemcomitans</name>
    <dbReference type="NCBI Taxonomy" id="714"/>
    <lineage>
        <taxon>Bacteria</taxon>
        <taxon>Pseudomonadati</taxon>
        <taxon>Pseudomonadota</taxon>
        <taxon>Gammaproteobacteria</taxon>
        <taxon>Pasteurellales</taxon>
        <taxon>Pasteurellaceae</taxon>
        <taxon>Aggregatibacter</taxon>
    </lineage>
</organism>
<dbReference type="Proteomes" id="UP000323012">
    <property type="component" value="Unassembled WGS sequence"/>
</dbReference>
<dbReference type="AlphaFoldDB" id="A0AB74N6A8"/>
<reference evidence="3 4" key="1">
    <citation type="submission" date="2019-08" db="EMBL/GenBank/DDBJ databases">
        <title>Whole genome sequencing of Aggregatibacter actinomycetemcomitans cultured from blood stream infections in Denmark reveals a novel phylogenetic lineage expressing serotype a membrane O polysaccharide.</title>
        <authorList>
            <person name="Nedergaard S."/>
            <person name="Kobel C.M."/>
            <person name="Nielsen M.B."/>
            <person name="Moeller R.T."/>
            <person name="Jensen A.B."/>
            <person name="Noerskov-Lauritsen N."/>
        </authorList>
    </citation>
    <scope>NUCLEOTIDE SEQUENCE [LARGE SCALE GENOMIC DNA]</scope>
    <source>
        <strain evidence="3 4">PN_563</strain>
    </source>
</reference>
<accession>A0AB74N6A8</accession>
<dbReference type="InterPro" id="IPR041657">
    <property type="entry name" value="HTH_17"/>
</dbReference>
<dbReference type="GO" id="GO:0003677">
    <property type="term" value="F:DNA binding"/>
    <property type="evidence" value="ECO:0007669"/>
    <property type="project" value="InterPro"/>
</dbReference>
<evidence type="ECO:0000256" key="1">
    <source>
        <dbReference type="SAM" id="MobiDB-lite"/>
    </source>
</evidence>
<dbReference type="EMBL" id="VSED01000005">
    <property type="protein sequence ID" value="TYA39467.1"/>
    <property type="molecule type" value="Genomic_DNA"/>
</dbReference>
<evidence type="ECO:0000313" key="3">
    <source>
        <dbReference type="EMBL" id="TYA39467.1"/>
    </source>
</evidence>
<dbReference type="InterPro" id="IPR010093">
    <property type="entry name" value="SinI_DNA-bd"/>
</dbReference>